<protein>
    <recommendedName>
        <fullName evidence="2">BTB domain-containing protein</fullName>
    </recommendedName>
</protein>
<dbReference type="Gene3D" id="3.30.710.10">
    <property type="entry name" value="Potassium Channel Kv1.1, Chain A"/>
    <property type="match status" value="1"/>
</dbReference>
<accession>A0A6A6GDP0</accession>
<dbReference type="OrthoDB" id="1022638at2759"/>
<dbReference type="SUPFAM" id="SSF54695">
    <property type="entry name" value="POZ domain"/>
    <property type="match status" value="1"/>
</dbReference>
<organism evidence="3 4">
    <name type="scientific">Elsinoe ampelina</name>
    <dbReference type="NCBI Taxonomy" id="302913"/>
    <lineage>
        <taxon>Eukaryota</taxon>
        <taxon>Fungi</taxon>
        <taxon>Dikarya</taxon>
        <taxon>Ascomycota</taxon>
        <taxon>Pezizomycotina</taxon>
        <taxon>Dothideomycetes</taxon>
        <taxon>Dothideomycetidae</taxon>
        <taxon>Myriangiales</taxon>
        <taxon>Elsinoaceae</taxon>
        <taxon>Elsinoe</taxon>
    </lineage>
</organism>
<reference evidence="4" key="1">
    <citation type="journal article" date="2020" name="Stud. Mycol.">
        <title>101 Dothideomycetes genomes: A test case for predicting lifestyles and emergence of pathogens.</title>
        <authorList>
            <person name="Haridas S."/>
            <person name="Albert R."/>
            <person name="Binder M."/>
            <person name="Bloem J."/>
            <person name="LaButti K."/>
            <person name="Salamov A."/>
            <person name="Andreopoulos B."/>
            <person name="Baker S."/>
            <person name="Barry K."/>
            <person name="Bills G."/>
            <person name="Bluhm B."/>
            <person name="Cannon C."/>
            <person name="Castanera R."/>
            <person name="Culley D."/>
            <person name="Daum C."/>
            <person name="Ezra D."/>
            <person name="Gonzalez J."/>
            <person name="Henrissat B."/>
            <person name="Kuo A."/>
            <person name="Liang C."/>
            <person name="Lipzen A."/>
            <person name="Lutzoni F."/>
            <person name="Magnuson J."/>
            <person name="Mondo S."/>
            <person name="Nolan M."/>
            <person name="Ohm R."/>
            <person name="Pangilinan J."/>
            <person name="Park H.-J."/>
            <person name="Ramirez L."/>
            <person name="Alfaro M."/>
            <person name="Sun H."/>
            <person name="Tritt A."/>
            <person name="Yoshinaga Y."/>
            <person name="Zwiers L.-H."/>
            <person name="Turgeon B."/>
            <person name="Goodwin S."/>
            <person name="Spatafora J."/>
            <person name="Crous P."/>
            <person name="Grigoriev I."/>
        </authorList>
    </citation>
    <scope>NUCLEOTIDE SEQUENCE [LARGE SCALE GENOMIC DNA]</scope>
    <source>
        <strain evidence="4">CECT 20119</strain>
    </source>
</reference>
<sequence length="260" mass="29324">MPSTASRSSKRKRPSNQSALNETLASEEVDCASSSPTKRRVTSDNFDYQHVVTIHVGDQATPFLVHAHILRKVSPFFEAALSSRWNASEQIPLELPEDDSQIFNAFVGWSYSGRIEGKLSSALPPGARQDGVSDPPDAKADPDVMHSWVELYRFADKIQAIKLKNDIIDLFLAAGNRMLDMSSSTMALIWNEPPSEKDKLRSLLYHMMIWKAKPEHIHEGMYTDAPRLVGSVLRYFLQRNPNKGPLDIKALNWHEPVEKK</sequence>
<evidence type="ECO:0000313" key="4">
    <source>
        <dbReference type="Proteomes" id="UP000799538"/>
    </source>
</evidence>
<feature type="compositionally biased region" description="Polar residues" evidence="1">
    <location>
        <begin position="15"/>
        <end position="24"/>
    </location>
</feature>
<evidence type="ECO:0000256" key="1">
    <source>
        <dbReference type="SAM" id="MobiDB-lite"/>
    </source>
</evidence>
<dbReference type="PROSITE" id="PS50097">
    <property type="entry name" value="BTB"/>
    <property type="match status" value="1"/>
</dbReference>
<name>A0A6A6GDP0_9PEZI</name>
<dbReference type="EMBL" id="ML992506">
    <property type="protein sequence ID" value="KAF2223777.1"/>
    <property type="molecule type" value="Genomic_DNA"/>
</dbReference>
<gene>
    <name evidence="3" type="ORF">BDZ85DRAFT_262169</name>
</gene>
<dbReference type="Pfam" id="PF00651">
    <property type="entry name" value="BTB"/>
    <property type="match status" value="1"/>
</dbReference>
<dbReference type="PANTHER" id="PTHR47843">
    <property type="entry name" value="BTB DOMAIN-CONTAINING PROTEIN-RELATED"/>
    <property type="match status" value="1"/>
</dbReference>
<evidence type="ECO:0000259" key="2">
    <source>
        <dbReference type="PROSITE" id="PS50097"/>
    </source>
</evidence>
<dbReference type="InterPro" id="IPR000210">
    <property type="entry name" value="BTB/POZ_dom"/>
</dbReference>
<evidence type="ECO:0000313" key="3">
    <source>
        <dbReference type="EMBL" id="KAF2223777.1"/>
    </source>
</evidence>
<dbReference type="Proteomes" id="UP000799538">
    <property type="component" value="Unassembled WGS sequence"/>
</dbReference>
<dbReference type="PANTHER" id="PTHR47843:SF2">
    <property type="entry name" value="BTB DOMAIN-CONTAINING PROTEIN"/>
    <property type="match status" value="1"/>
</dbReference>
<proteinExistence type="predicted"/>
<feature type="region of interest" description="Disordered" evidence="1">
    <location>
        <begin position="1"/>
        <end position="41"/>
    </location>
</feature>
<dbReference type="InterPro" id="IPR011333">
    <property type="entry name" value="SKP1/BTB/POZ_sf"/>
</dbReference>
<feature type="domain" description="BTB" evidence="2">
    <location>
        <begin position="50"/>
        <end position="119"/>
    </location>
</feature>
<keyword evidence="4" id="KW-1185">Reference proteome</keyword>
<dbReference type="AlphaFoldDB" id="A0A6A6GDP0"/>
<dbReference type="CDD" id="cd18186">
    <property type="entry name" value="BTB_POZ_ZBTB_KLHL-like"/>
    <property type="match status" value="1"/>
</dbReference>